<reference evidence="5 6" key="1">
    <citation type="submission" date="2023-02" db="EMBL/GenBank/DDBJ databases">
        <title>Genome sequence of Sphingomonas naphthae.</title>
        <authorList>
            <person name="Kim S."/>
            <person name="Heo J."/>
            <person name="Kwon S.-W."/>
        </authorList>
    </citation>
    <scope>NUCLEOTIDE SEQUENCE [LARGE SCALE GENOMIC DNA]</scope>
    <source>
        <strain evidence="5 6">KACC 18716</strain>
    </source>
</reference>
<name>A0ABY7TKU7_9SPHN</name>
<keyword evidence="6" id="KW-1185">Reference proteome</keyword>
<accession>A0ABY7TKU7</accession>
<dbReference type="InterPro" id="IPR005493">
    <property type="entry name" value="RraA/RraA-like"/>
</dbReference>
<evidence type="ECO:0000256" key="1">
    <source>
        <dbReference type="ARBA" id="ARBA00001968"/>
    </source>
</evidence>
<dbReference type="Proteomes" id="UP001220395">
    <property type="component" value="Chromosome"/>
</dbReference>
<protein>
    <recommendedName>
        <fullName evidence="2">Putative 4-hydroxy-4-methyl-2-oxoglutarate aldolase</fullName>
    </recommendedName>
    <alternativeName>
        <fullName evidence="3">Regulator of ribonuclease activity homolog</fullName>
    </alternativeName>
    <alternativeName>
        <fullName evidence="4">RraA-like protein</fullName>
    </alternativeName>
</protein>
<evidence type="ECO:0000313" key="6">
    <source>
        <dbReference type="Proteomes" id="UP001220395"/>
    </source>
</evidence>
<sequence>MTEANSVAADYEEYKAAGRIWGQVPQDRIKKIKFPRASAEVREAFLAIEDMTTSVSDILDSLGICSVVAGSHLPGLLPGKRMVGTAVTLRSIPERKTPTQGYIDKEPIRMSTREVYYLAEEGDVLVADFGGNLDVSNMGGMSCTVGQSVGFVGAVVHGAVRDVNSIRKLDYPVWASGVTPITGKFRMEAIEINGPVTVHGIVVEPGDLVVADDSGVCFIPSQYIDRVLAEAQAIEGAEDTMRDLIVNKRPISELRPLFRKRYD</sequence>
<evidence type="ECO:0000256" key="4">
    <source>
        <dbReference type="ARBA" id="ARBA00030169"/>
    </source>
</evidence>
<organism evidence="5 6">
    <name type="scientific">Sphingomonas naphthae</name>
    <dbReference type="NCBI Taxonomy" id="1813468"/>
    <lineage>
        <taxon>Bacteria</taxon>
        <taxon>Pseudomonadati</taxon>
        <taxon>Pseudomonadota</taxon>
        <taxon>Alphaproteobacteria</taxon>
        <taxon>Sphingomonadales</taxon>
        <taxon>Sphingomonadaceae</taxon>
        <taxon>Sphingomonas</taxon>
    </lineage>
</organism>
<dbReference type="CDD" id="cd16841">
    <property type="entry name" value="RraA_family"/>
    <property type="match status" value="1"/>
</dbReference>
<proteinExistence type="predicted"/>
<dbReference type="Pfam" id="PF03737">
    <property type="entry name" value="RraA-like"/>
    <property type="match status" value="1"/>
</dbReference>
<evidence type="ECO:0000256" key="2">
    <source>
        <dbReference type="ARBA" id="ARBA00016549"/>
    </source>
</evidence>
<dbReference type="EMBL" id="CP117411">
    <property type="protein sequence ID" value="WCT73789.1"/>
    <property type="molecule type" value="Genomic_DNA"/>
</dbReference>
<dbReference type="PANTHER" id="PTHR33254">
    <property type="entry name" value="4-HYDROXY-4-METHYL-2-OXOGLUTARATE ALDOLASE 3-RELATED"/>
    <property type="match status" value="1"/>
</dbReference>
<dbReference type="InterPro" id="IPR036704">
    <property type="entry name" value="RraA/RraA-like_sf"/>
</dbReference>
<dbReference type="Gene3D" id="3.50.30.40">
    <property type="entry name" value="Ribonuclease E inhibitor RraA/RraA-like"/>
    <property type="match status" value="1"/>
</dbReference>
<dbReference type="PANTHER" id="PTHR33254:SF4">
    <property type="entry name" value="4-HYDROXY-4-METHYL-2-OXOGLUTARATE ALDOLASE 3-RELATED"/>
    <property type="match status" value="1"/>
</dbReference>
<gene>
    <name evidence="5" type="ORF">PQ455_00720</name>
</gene>
<evidence type="ECO:0000256" key="3">
    <source>
        <dbReference type="ARBA" id="ARBA00029596"/>
    </source>
</evidence>
<dbReference type="SUPFAM" id="SSF89562">
    <property type="entry name" value="RraA-like"/>
    <property type="match status" value="1"/>
</dbReference>
<dbReference type="RefSeq" id="WP_273688295.1">
    <property type="nucleotide sequence ID" value="NZ_CP117411.1"/>
</dbReference>
<comment type="cofactor">
    <cofactor evidence="1">
        <name>a divalent metal cation</name>
        <dbReference type="ChEBI" id="CHEBI:60240"/>
    </cofactor>
</comment>
<evidence type="ECO:0000313" key="5">
    <source>
        <dbReference type="EMBL" id="WCT73789.1"/>
    </source>
</evidence>